<organism evidence="1 2">
    <name type="scientific">Mesorhabditis belari</name>
    <dbReference type="NCBI Taxonomy" id="2138241"/>
    <lineage>
        <taxon>Eukaryota</taxon>
        <taxon>Metazoa</taxon>
        <taxon>Ecdysozoa</taxon>
        <taxon>Nematoda</taxon>
        <taxon>Chromadorea</taxon>
        <taxon>Rhabditida</taxon>
        <taxon>Rhabditina</taxon>
        <taxon>Rhabditomorpha</taxon>
        <taxon>Rhabditoidea</taxon>
        <taxon>Rhabditidae</taxon>
        <taxon>Mesorhabditinae</taxon>
        <taxon>Mesorhabditis</taxon>
    </lineage>
</organism>
<accession>A0AAF3FN77</accession>
<proteinExistence type="predicted"/>
<evidence type="ECO:0000313" key="2">
    <source>
        <dbReference type="WBParaSite" id="MBELARI_LOCUS8638"/>
    </source>
</evidence>
<name>A0AAF3FN77_9BILA</name>
<reference evidence="2" key="1">
    <citation type="submission" date="2024-02" db="UniProtKB">
        <authorList>
            <consortium name="WormBaseParasite"/>
        </authorList>
    </citation>
    <scope>IDENTIFICATION</scope>
</reference>
<dbReference type="AlphaFoldDB" id="A0AAF3FN77"/>
<protein>
    <recommendedName>
        <fullName evidence="3">HYR domain-containing protein</fullName>
    </recommendedName>
</protein>
<evidence type="ECO:0000313" key="1">
    <source>
        <dbReference type="Proteomes" id="UP000887575"/>
    </source>
</evidence>
<evidence type="ECO:0008006" key="3">
    <source>
        <dbReference type="Google" id="ProtNLM"/>
    </source>
</evidence>
<dbReference type="WBParaSite" id="MBELARI_LOCUS8638">
    <property type="protein sequence ID" value="MBELARI_LOCUS8638"/>
    <property type="gene ID" value="MBELARI_LOCUS8638"/>
</dbReference>
<keyword evidence="1" id="KW-1185">Reference proteome</keyword>
<sequence length="176" mass="20406">MPLFDGKILLTKEMERIKWKVTDLHQKSTECVMPILVKTRPESIEISCPDELNFPRLFQTQQLILPDFSMKNIKSHPENGSFIDTSIAHFIQIYDENSNQEIFCEFYVSFKENKCKRIPPNFVCTQKGNKTNCRQDSCGENQIWTHQISSISCDPLNEWIVNVNADQTSTIPKCQS</sequence>
<dbReference type="Proteomes" id="UP000887575">
    <property type="component" value="Unassembled WGS sequence"/>
</dbReference>